<accession>A0A9N7V3M4</accession>
<dbReference type="Proteomes" id="UP001153269">
    <property type="component" value="Unassembled WGS sequence"/>
</dbReference>
<protein>
    <submittedName>
        <fullName evidence="1">Uncharacterized protein</fullName>
    </submittedName>
</protein>
<organism evidence="1 2">
    <name type="scientific">Pleuronectes platessa</name>
    <name type="common">European plaice</name>
    <dbReference type="NCBI Taxonomy" id="8262"/>
    <lineage>
        <taxon>Eukaryota</taxon>
        <taxon>Metazoa</taxon>
        <taxon>Chordata</taxon>
        <taxon>Craniata</taxon>
        <taxon>Vertebrata</taxon>
        <taxon>Euteleostomi</taxon>
        <taxon>Actinopterygii</taxon>
        <taxon>Neopterygii</taxon>
        <taxon>Teleostei</taxon>
        <taxon>Neoteleostei</taxon>
        <taxon>Acanthomorphata</taxon>
        <taxon>Carangaria</taxon>
        <taxon>Pleuronectiformes</taxon>
        <taxon>Pleuronectoidei</taxon>
        <taxon>Pleuronectidae</taxon>
        <taxon>Pleuronectes</taxon>
    </lineage>
</organism>
<proteinExistence type="predicted"/>
<sequence length="104" mass="11599">MGGKPCWPAHLYLMCRRMQKVVCQEAMKMNILMLSCHANISSASNFSSSTVLAVCAGHSCETTFRDMAAEAVFIENMQSTIMSWIQDIQDKGIGPKSCSVLWFR</sequence>
<gene>
    <name evidence="1" type="ORF">PLEPLA_LOCUS29926</name>
</gene>
<evidence type="ECO:0000313" key="1">
    <source>
        <dbReference type="EMBL" id="CAB1442240.1"/>
    </source>
</evidence>
<name>A0A9N7V3M4_PLEPL</name>
<keyword evidence="2" id="KW-1185">Reference proteome</keyword>
<reference evidence="1" key="1">
    <citation type="submission" date="2020-03" db="EMBL/GenBank/DDBJ databases">
        <authorList>
            <person name="Weist P."/>
        </authorList>
    </citation>
    <scope>NUCLEOTIDE SEQUENCE</scope>
</reference>
<evidence type="ECO:0000313" key="2">
    <source>
        <dbReference type="Proteomes" id="UP001153269"/>
    </source>
</evidence>
<comment type="caution">
    <text evidence="1">The sequence shown here is derived from an EMBL/GenBank/DDBJ whole genome shotgun (WGS) entry which is preliminary data.</text>
</comment>
<dbReference type="EMBL" id="CADEAL010002802">
    <property type="protein sequence ID" value="CAB1442240.1"/>
    <property type="molecule type" value="Genomic_DNA"/>
</dbReference>
<dbReference type="AlphaFoldDB" id="A0A9N7V3M4"/>